<proteinExistence type="predicted"/>
<reference evidence="2" key="1">
    <citation type="submission" date="2021-03" db="EMBL/GenBank/DDBJ databases">
        <title>Antimicrobial resistance genes in bacteria isolated from Japanese honey, and their potential for conferring macrolide and lincosamide resistance in the American foulbrood pathogen Paenibacillus larvae.</title>
        <authorList>
            <person name="Okamoto M."/>
            <person name="Kumagai M."/>
            <person name="Kanamori H."/>
            <person name="Takamatsu D."/>
        </authorList>
    </citation>
    <scope>NUCLEOTIDE SEQUENCE</scope>
    <source>
        <strain evidence="2">J41TS4</strain>
    </source>
</reference>
<dbReference type="SUPFAM" id="SSF110296">
    <property type="entry name" value="Oligoxyloglucan reducing end-specific cellobiohydrolase"/>
    <property type="match status" value="1"/>
</dbReference>
<dbReference type="InterPro" id="IPR036278">
    <property type="entry name" value="Sialidase_sf"/>
</dbReference>
<keyword evidence="3" id="KW-1185">Reference proteome</keyword>
<protein>
    <submittedName>
        <fullName evidence="2">Uncharacterized protein</fullName>
    </submittedName>
</protein>
<evidence type="ECO:0000313" key="3">
    <source>
        <dbReference type="Proteomes" id="UP000678895"/>
    </source>
</evidence>
<evidence type="ECO:0000313" key="2">
    <source>
        <dbReference type="EMBL" id="GIO44173.1"/>
    </source>
</evidence>
<dbReference type="Proteomes" id="UP000678895">
    <property type="component" value="Unassembled WGS sequence"/>
</dbReference>
<sequence>MKILRAATMLLCFALLIPFLPAPASAGQLPVFEKKLDFFASDLYDVAYGKNIYIAVGGDGAIVRSEDAVNWKVVASGTSVRLRSIAFGNGIFVAVGNNNTIMTSSDGLSWKKQSIALTQKNVPGMKEANKGDFARNRAQFNTSVLWDGKQFVVLTQMDAYVFKANKGMSSTGYAFVSTSKDGSSWKTAQVAPYLYHTNQLKYLNGAYYLFSDYQVMTSTNLVKWTSVDKTYIDAAYSPQGFAVLQERVETSRPRPAVLKAATFQAIKSAQPQDLLDWTDSSGANSLDYVHDHYVVNADSGYLAVSADASTWKTVNVFEQGRALDEIHPERITFYKTIWDGKQYVSVSSFGGIYTSPDLVQFEKQTVQGASPIGADLYGAGFAEGTYYLYGSNGRFLTSEDARNWKQTAGISKEENVMSADYNGEDFGLVTLEEDWYWKSLRNNYKFIFISGEDEAVRSKTLSSFDTPVDMKWDGQAFVGRTSFGSKYKWNSGASEWQDISPANPQELEHEPTIVKGDGMTVKYEYSKDNGMALYYLENGKWLKAKAPAWSDYERHVFKDAESNSKRGDTLSTIIYGNKEFMAVGAGGTILRSLDGKTWTRVKSGTSEYLNGIVWDGQRYIVVGNKGTYLTSTGS</sequence>
<evidence type="ECO:0000256" key="1">
    <source>
        <dbReference type="SAM" id="SignalP"/>
    </source>
</evidence>
<feature type="chain" id="PRO_5038078576" evidence="1">
    <location>
        <begin position="27"/>
        <end position="634"/>
    </location>
</feature>
<dbReference type="SUPFAM" id="SSF50939">
    <property type="entry name" value="Sialidases"/>
    <property type="match status" value="1"/>
</dbReference>
<dbReference type="AlphaFoldDB" id="A0A920CP49"/>
<organism evidence="2 3">
    <name type="scientific">Paenibacillus apis</name>
    <dbReference type="NCBI Taxonomy" id="1792174"/>
    <lineage>
        <taxon>Bacteria</taxon>
        <taxon>Bacillati</taxon>
        <taxon>Bacillota</taxon>
        <taxon>Bacilli</taxon>
        <taxon>Bacillales</taxon>
        <taxon>Paenibacillaceae</taxon>
        <taxon>Paenibacillus</taxon>
    </lineage>
</organism>
<dbReference type="EMBL" id="BORS01000015">
    <property type="protein sequence ID" value="GIO44173.1"/>
    <property type="molecule type" value="Genomic_DNA"/>
</dbReference>
<feature type="signal peptide" evidence="1">
    <location>
        <begin position="1"/>
        <end position="26"/>
    </location>
</feature>
<dbReference type="RefSeq" id="WP_301629744.1">
    <property type="nucleotide sequence ID" value="NZ_BORS01000015.1"/>
</dbReference>
<gene>
    <name evidence="2" type="ORF">J41TS4_39310</name>
</gene>
<name>A0A920CP49_9BACL</name>
<keyword evidence="1" id="KW-0732">Signal</keyword>
<comment type="caution">
    <text evidence="2">The sequence shown here is derived from an EMBL/GenBank/DDBJ whole genome shotgun (WGS) entry which is preliminary data.</text>
</comment>
<accession>A0A920CP49</accession>